<name>A0ABP8V048_9GAMM</name>
<dbReference type="EMBL" id="BAABFL010000126">
    <property type="protein sequence ID" value="GAA4649237.1"/>
    <property type="molecule type" value="Genomic_DNA"/>
</dbReference>
<comment type="similarity">
    <text evidence="1">Belongs to the MlaA family.</text>
</comment>
<feature type="chain" id="PRO_5046296964" evidence="3">
    <location>
        <begin position="24"/>
        <end position="231"/>
    </location>
</feature>
<evidence type="ECO:0000313" key="5">
    <source>
        <dbReference type="Proteomes" id="UP001500604"/>
    </source>
</evidence>
<dbReference type="PANTHER" id="PTHR30035:SF3">
    <property type="entry name" value="INTERMEMBRANE PHOSPHOLIPID TRANSPORT SYSTEM LIPOPROTEIN MLAA"/>
    <property type="match status" value="1"/>
</dbReference>
<sequence>MRLACLRWTSAVMLVLATQVASAYEPVSYDDPLEPMNRKIFHFNEKMDQWILDPAARGYDKVTPEPIQGLVTSFFQNLGEVRNLVNAVLQLRIGDAAATSGRFVINSTIGMLGMLDVATELGIERRYQDFGLTLARWHVPSGPYVVLPFYGPRTARSTVGFVPDLELNPTNTLEWWSPEFMAIHTLDILDTRNRLRGAEGLIVGDKYIFIRDAYLQSRQFMITGEVPEDDF</sequence>
<dbReference type="PRINTS" id="PR01805">
    <property type="entry name" value="VACJLIPOPROT"/>
</dbReference>
<dbReference type="RefSeq" id="WP_345195018.1">
    <property type="nucleotide sequence ID" value="NZ_BAABFL010000126.1"/>
</dbReference>
<evidence type="ECO:0000313" key="4">
    <source>
        <dbReference type="EMBL" id="GAA4649237.1"/>
    </source>
</evidence>
<protein>
    <submittedName>
        <fullName evidence="4">VacJ family lipoprotein</fullName>
    </submittedName>
</protein>
<accession>A0ABP8V048</accession>
<reference evidence="5" key="1">
    <citation type="journal article" date="2019" name="Int. J. Syst. Evol. Microbiol.">
        <title>The Global Catalogue of Microorganisms (GCM) 10K type strain sequencing project: providing services to taxonomists for standard genome sequencing and annotation.</title>
        <authorList>
            <consortium name="The Broad Institute Genomics Platform"/>
            <consortium name="The Broad Institute Genome Sequencing Center for Infectious Disease"/>
            <person name="Wu L."/>
            <person name="Ma J."/>
        </authorList>
    </citation>
    <scope>NUCLEOTIDE SEQUENCE [LARGE SCALE GENOMIC DNA]</scope>
    <source>
        <strain evidence="5">JCM 17805</strain>
    </source>
</reference>
<organism evidence="4 5">
    <name type="scientific">Kistimonas scapharcae</name>
    <dbReference type="NCBI Taxonomy" id="1036133"/>
    <lineage>
        <taxon>Bacteria</taxon>
        <taxon>Pseudomonadati</taxon>
        <taxon>Pseudomonadota</taxon>
        <taxon>Gammaproteobacteria</taxon>
        <taxon>Oceanospirillales</taxon>
        <taxon>Endozoicomonadaceae</taxon>
        <taxon>Kistimonas</taxon>
    </lineage>
</organism>
<evidence type="ECO:0000256" key="3">
    <source>
        <dbReference type="SAM" id="SignalP"/>
    </source>
</evidence>
<dbReference type="Proteomes" id="UP001500604">
    <property type="component" value="Unassembled WGS sequence"/>
</dbReference>
<evidence type="ECO:0000256" key="2">
    <source>
        <dbReference type="ARBA" id="ARBA00022729"/>
    </source>
</evidence>
<keyword evidence="2 3" id="KW-0732">Signal</keyword>
<feature type="signal peptide" evidence="3">
    <location>
        <begin position="1"/>
        <end position="23"/>
    </location>
</feature>
<comment type="caution">
    <text evidence="4">The sequence shown here is derived from an EMBL/GenBank/DDBJ whole genome shotgun (WGS) entry which is preliminary data.</text>
</comment>
<proteinExistence type="inferred from homology"/>
<evidence type="ECO:0000256" key="1">
    <source>
        <dbReference type="ARBA" id="ARBA00010634"/>
    </source>
</evidence>
<keyword evidence="5" id="KW-1185">Reference proteome</keyword>
<gene>
    <name evidence="4" type="ORF">GCM10023116_15110</name>
</gene>
<dbReference type="PANTHER" id="PTHR30035">
    <property type="entry name" value="LIPOPROTEIN VACJ-RELATED"/>
    <property type="match status" value="1"/>
</dbReference>
<keyword evidence="4" id="KW-0449">Lipoprotein</keyword>
<dbReference type="InterPro" id="IPR007428">
    <property type="entry name" value="MlaA"/>
</dbReference>
<dbReference type="Pfam" id="PF04333">
    <property type="entry name" value="MlaA"/>
    <property type="match status" value="1"/>
</dbReference>